<feature type="transmembrane region" description="Helical" evidence="7">
    <location>
        <begin position="76"/>
        <end position="97"/>
    </location>
</feature>
<feature type="transmembrane region" description="Helical" evidence="7">
    <location>
        <begin position="13"/>
        <end position="38"/>
    </location>
</feature>
<evidence type="ECO:0000256" key="5">
    <source>
        <dbReference type="ARBA" id="ARBA00022989"/>
    </source>
</evidence>
<sequence length="278" mass="30934">MTFRGKKKRFIDAAVYIGLTVFAVFYSLPFISMIGTALKGDSEALSNSALFPRHLVWDSFRKVLEGRFIMTTVNSMKISLCVSLLCVILACLSGYALSRCKGKIFALYGSGVMVLQMFPMMLMLIPLFLIYKNLHLIDTHLSLILSYTCLNLPFSVWLMKGFFDTVPYELEESAYIDGCGKFDTLIRIVIPISLPGIATAGIFTFLNVWNEYTFSNTFVKNPDLVTLTVGLQDYLSQNSNSWGQMMAASTIGIIPSVLFLLFAQKYLIQGMTAGAVKG</sequence>
<dbReference type="RefSeq" id="WP_110323567.1">
    <property type="nucleotide sequence ID" value="NZ_QJKD01000007.1"/>
</dbReference>
<keyword evidence="4 7" id="KW-0812">Transmembrane</keyword>
<dbReference type="AlphaFoldDB" id="A0A2V3Y342"/>
<dbReference type="CDD" id="cd06261">
    <property type="entry name" value="TM_PBP2"/>
    <property type="match status" value="1"/>
</dbReference>
<dbReference type="InterPro" id="IPR000515">
    <property type="entry name" value="MetI-like"/>
</dbReference>
<feature type="transmembrane region" description="Helical" evidence="7">
    <location>
        <begin position="184"/>
        <end position="206"/>
    </location>
</feature>
<organism evidence="9 10">
    <name type="scientific">Hungatella effluvii</name>
    <dbReference type="NCBI Taxonomy" id="1096246"/>
    <lineage>
        <taxon>Bacteria</taxon>
        <taxon>Bacillati</taxon>
        <taxon>Bacillota</taxon>
        <taxon>Clostridia</taxon>
        <taxon>Lachnospirales</taxon>
        <taxon>Lachnospiraceae</taxon>
        <taxon>Hungatella</taxon>
    </lineage>
</organism>
<evidence type="ECO:0000256" key="3">
    <source>
        <dbReference type="ARBA" id="ARBA00022475"/>
    </source>
</evidence>
<dbReference type="SUPFAM" id="SSF161098">
    <property type="entry name" value="MetI-like"/>
    <property type="match status" value="1"/>
</dbReference>
<evidence type="ECO:0000313" key="9">
    <source>
        <dbReference type="EMBL" id="PXX52424.1"/>
    </source>
</evidence>
<keyword evidence="3" id="KW-1003">Cell membrane</keyword>
<dbReference type="GeneID" id="86062222"/>
<dbReference type="Proteomes" id="UP000248057">
    <property type="component" value="Unassembled WGS sequence"/>
</dbReference>
<comment type="subcellular location">
    <subcellularLocation>
        <location evidence="1 7">Cell membrane</location>
        <topology evidence="1 7">Multi-pass membrane protein</topology>
    </subcellularLocation>
</comment>
<feature type="domain" description="ABC transmembrane type-1" evidence="8">
    <location>
        <begin position="72"/>
        <end position="263"/>
    </location>
</feature>
<feature type="transmembrane region" description="Helical" evidence="7">
    <location>
        <begin position="242"/>
        <end position="263"/>
    </location>
</feature>
<evidence type="ECO:0000256" key="7">
    <source>
        <dbReference type="RuleBase" id="RU363032"/>
    </source>
</evidence>
<keyword evidence="6 7" id="KW-0472">Membrane</keyword>
<dbReference type="PANTHER" id="PTHR32243:SF18">
    <property type="entry name" value="INNER MEMBRANE ABC TRANSPORTER PERMEASE PROTEIN YCJP"/>
    <property type="match status" value="1"/>
</dbReference>
<feature type="transmembrane region" description="Helical" evidence="7">
    <location>
        <begin position="104"/>
        <end position="131"/>
    </location>
</feature>
<proteinExistence type="inferred from homology"/>
<dbReference type="InterPro" id="IPR050901">
    <property type="entry name" value="BP-dep_ABC_trans_perm"/>
</dbReference>
<dbReference type="EMBL" id="QJKD01000007">
    <property type="protein sequence ID" value="PXX52424.1"/>
    <property type="molecule type" value="Genomic_DNA"/>
</dbReference>
<gene>
    <name evidence="9" type="ORF">DFR60_107110</name>
</gene>
<dbReference type="InterPro" id="IPR035906">
    <property type="entry name" value="MetI-like_sf"/>
</dbReference>
<evidence type="ECO:0000256" key="1">
    <source>
        <dbReference type="ARBA" id="ARBA00004651"/>
    </source>
</evidence>
<accession>A0A2V3Y342</accession>
<dbReference type="Pfam" id="PF00528">
    <property type="entry name" value="BPD_transp_1"/>
    <property type="match status" value="1"/>
</dbReference>
<evidence type="ECO:0000256" key="4">
    <source>
        <dbReference type="ARBA" id="ARBA00022692"/>
    </source>
</evidence>
<dbReference type="PROSITE" id="PS50928">
    <property type="entry name" value="ABC_TM1"/>
    <property type="match status" value="1"/>
</dbReference>
<protein>
    <submittedName>
        <fullName evidence="9">Carbohydrate ABC transporter membrane protein 2 (CUT1 family)</fullName>
    </submittedName>
</protein>
<evidence type="ECO:0000256" key="6">
    <source>
        <dbReference type="ARBA" id="ARBA00023136"/>
    </source>
</evidence>
<dbReference type="GO" id="GO:0005886">
    <property type="term" value="C:plasma membrane"/>
    <property type="evidence" value="ECO:0007669"/>
    <property type="project" value="UniProtKB-SubCell"/>
</dbReference>
<keyword evidence="10" id="KW-1185">Reference proteome</keyword>
<evidence type="ECO:0000259" key="8">
    <source>
        <dbReference type="PROSITE" id="PS50928"/>
    </source>
</evidence>
<evidence type="ECO:0000313" key="10">
    <source>
        <dbReference type="Proteomes" id="UP000248057"/>
    </source>
</evidence>
<comment type="similarity">
    <text evidence="7">Belongs to the binding-protein-dependent transport system permease family.</text>
</comment>
<keyword evidence="2 7" id="KW-0813">Transport</keyword>
<name>A0A2V3Y342_9FIRM</name>
<dbReference type="PANTHER" id="PTHR32243">
    <property type="entry name" value="MALTOSE TRANSPORT SYSTEM PERMEASE-RELATED"/>
    <property type="match status" value="1"/>
</dbReference>
<keyword evidence="5 7" id="KW-1133">Transmembrane helix</keyword>
<reference evidence="9 10" key="1">
    <citation type="submission" date="2018-05" db="EMBL/GenBank/DDBJ databases">
        <title>Genomic Encyclopedia of Type Strains, Phase IV (KMG-IV): sequencing the most valuable type-strain genomes for metagenomic binning, comparative biology and taxonomic classification.</title>
        <authorList>
            <person name="Goeker M."/>
        </authorList>
    </citation>
    <scope>NUCLEOTIDE SEQUENCE [LARGE SCALE GENOMIC DNA]</scope>
    <source>
        <strain evidence="9 10">DSM 24995</strain>
    </source>
</reference>
<comment type="caution">
    <text evidence="9">The sequence shown here is derived from an EMBL/GenBank/DDBJ whole genome shotgun (WGS) entry which is preliminary data.</text>
</comment>
<feature type="transmembrane region" description="Helical" evidence="7">
    <location>
        <begin position="143"/>
        <end position="163"/>
    </location>
</feature>
<dbReference type="GO" id="GO:0055085">
    <property type="term" value="P:transmembrane transport"/>
    <property type="evidence" value="ECO:0007669"/>
    <property type="project" value="InterPro"/>
</dbReference>
<evidence type="ECO:0000256" key="2">
    <source>
        <dbReference type="ARBA" id="ARBA00022448"/>
    </source>
</evidence>
<dbReference type="Gene3D" id="1.10.3720.10">
    <property type="entry name" value="MetI-like"/>
    <property type="match status" value="1"/>
</dbReference>